<evidence type="ECO:0000313" key="2">
    <source>
        <dbReference type="EMBL" id="CAF5001602.1"/>
    </source>
</evidence>
<feature type="region of interest" description="Disordered" evidence="1">
    <location>
        <begin position="9"/>
        <end position="73"/>
    </location>
</feature>
<name>A0A822A5J2_9BILA</name>
<protein>
    <submittedName>
        <fullName evidence="2">Uncharacterized protein</fullName>
    </submittedName>
</protein>
<sequence length="191" mass="21108">LLFQQQYGVTGSNTFGAVHPTYTQSPLSNRSSRGSITRGAPITPPAFSITPHEDEENEEDKQQNPPNEDDDDAEVLARYLNLGKRHTVCEQGLLLGGKPRRGGTREPTKERGLSSRRASDTSSNFMNGTARAHLERLYNNAVNSKPSDDDLTASSLQELQKLKKQVQKYPTNNNDTSVVRRAAGNSKLKQK</sequence>
<accession>A0A822A5J2</accession>
<gene>
    <name evidence="2" type="ORF">QYT958_LOCUS38180</name>
</gene>
<proteinExistence type="predicted"/>
<feature type="compositionally biased region" description="Basic and acidic residues" evidence="1">
    <location>
        <begin position="103"/>
        <end position="119"/>
    </location>
</feature>
<feature type="non-terminal residue" evidence="2">
    <location>
        <position position="1"/>
    </location>
</feature>
<dbReference type="EMBL" id="CAJOBR010033047">
    <property type="protein sequence ID" value="CAF5001602.1"/>
    <property type="molecule type" value="Genomic_DNA"/>
</dbReference>
<feature type="compositionally biased region" description="Polar residues" evidence="1">
    <location>
        <begin position="9"/>
        <end position="35"/>
    </location>
</feature>
<comment type="caution">
    <text evidence="2">The sequence shown here is derived from an EMBL/GenBank/DDBJ whole genome shotgun (WGS) entry which is preliminary data.</text>
</comment>
<feature type="non-terminal residue" evidence="2">
    <location>
        <position position="191"/>
    </location>
</feature>
<organism evidence="2 3">
    <name type="scientific">Rotaria socialis</name>
    <dbReference type="NCBI Taxonomy" id="392032"/>
    <lineage>
        <taxon>Eukaryota</taxon>
        <taxon>Metazoa</taxon>
        <taxon>Spiralia</taxon>
        <taxon>Gnathifera</taxon>
        <taxon>Rotifera</taxon>
        <taxon>Eurotatoria</taxon>
        <taxon>Bdelloidea</taxon>
        <taxon>Philodinida</taxon>
        <taxon>Philodinidae</taxon>
        <taxon>Rotaria</taxon>
    </lineage>
</organism>
<dbReference type="AlphaFoldDB" id="A0A822A5J2"/>
<reference evidence="2" key="1">
    <citation type="submission" date="2021-02" db="EMBL/GenBank/DDBJ databases">
        <authorList>
            <person name="Nowell W R."/>
        </authorList>
    </citation>
    <scope>NUCLEOTIDE SEQUENCE</scope>
</reference>
<evidence type="ECO:0000256" key="1">
    <source>
        <dbReference type="SAM" id="MobiDB-lite"/>
    </source>
</evidence>
<feature type="region of interest" description="Disordered" evidence="1">
    <location>
        <begin position="163"/>
        <end position="191"/>
    </location>
</feature>
<dbReference type="Proteomes" id="UP000663848">
    <property type="component" value="Unassembled WGS sequence"/>
</dbReference>
<evidence type="ECO:0000313" key="3">
    <source>
        <dbReference type="Proteomes" id="UP000663848"/>
    </source>
</evidence>
<feature type="region of interest" description="Disordered" evidence="1">
    <location>
        <begin position="89"/>
        <end position="126"/>
    </location>
</feature>